<proteinExistence type="predicted"/>
<name>A0A820CSA5_9BILA</name>
<dbReference type="InterPro" id="IPR035309">
    <property type="entry name" value="PSME4"/>
</dbReference>
<feature type="non-terminal residue" evidence="1">
    <location>
        <position position="253"/>
    </location>
</feature>
<gene>
    <name evidence="1" type="ORF">FNK824_LOCUS37553</name>
</gene>
<feature type="non-terminal residue" evidence="1">
    <location>
        <position position="1"/>
    </location>
</feature>
<organism evidence="1 2">
    <name type="scientific">Rotaria sordida</name>
    <dbReference type="NCBI Taxonomy" id="392033"/>
    <lineage>
        <taxon>Eukaryota</taxon>
        <taxon>Metazoa</taxon>
        <taxon>Spiralia</taxon>
        <taxon>Gnathifera</taxon>
        <taxon>Rotifera</taxon>
        <taxon>Eurotatoria</taxon>
        <taxon>Bdelloidea</taxon>
        <taxon>Philodinida</taxon>
        <taxon>Philodinidae</taxon>
        <taxon>Rotaria</taxon>
    </lineage>
</organism>
<comment type="caution">
    <text evidence="1">The sequence shown here is derived from an EMBL/GenBank/DDBJ whole genome shotgun (WGS) entry which is preliminary data.</text>
</comment>
<dbReference type="GO" id="GO:0005634">
    <property type="term" value="C:nucleus"/>
    <property type="evidence" value="ECO:0007669"/>
    <property type="project" value="TreeGrafter"/>
</dbReference>
<protein>
    <submittedName>
        <fullName evidence="1">Uncharacterized protein</fullName>
    </submittedName>
</protein>
<accession>A0A820CSA5</accession>
<dbReference type="GO" id="GO:0005829">
    <property type="term" value="C:cytosol"/>
    <property type="evidence" value="ECO:0007669"/>
    <property type="project" value="TreeGrafter"/>
</dbReference>
<evidence type="ECO:0000313" key="2">
    <source>
        <dbReference type="Proteomes" id="UP000663874"/>
    </source>
</evidence>
<sequence>AWGQHVEYDKINVIFHIPNEDEVDFACEFVETFMHLELRILKENRTKISNDERLRSLTILHHIAVGCLSMVLRIESEEIKNLVPTIAPYDSNVQAQYSLYAKEPKYKENLRMRLLIDIGDLIVILDRIIELFNKSDEVDHDEIKGCLYILLGNESFFLPTKHSWEILEKLWPSIACTKHARKLSTQNLINCIMEKMYKRFNSVAIIENINEISKQTAIDLWRKLEQHELELYNRMHEERIETNICSYNNLMEK</sequence>
<dbReference type="GO" id="GO:0070628">
    <property type="term" value="F:proteasome binding"/>
    <property type="evidence" value="ECO:0007669"/>
    <property type="project" value="InterPro"/>
</dbReference>
<dbReference type="AlphaFoldDB" id="A0A820CSA5"/>
<dbReference type="GO" id="GO:0010499">
    <property type="term" value="P:proteasomal ubiquitin-independent protein catabolic process"/>
    <property type="evidence" value="ECO:0007669"/>
    <property type="project" value="TreeGrafter"/>
</dbReference>
<dbReference type="GO" id="GO:0016504">
    <property type="term" value="F:peptidase activator activity"/>
    <property type="evidence" value="ECO:0007669"/>
    <property type="project" value="InterPro"/>
</dbReference>
<dbReference type="PANTHER" id="PTHR32170">
    <property type="entry name" value="PROTEASOME ACTIVATOR COMPLEX SUBUNIT 4"/>
    <property type="match status" value="1"/>
</dbReference>
<dbReference type="PANTHER" id="PTHR32170:SF3">
    <property type="entry name" value="PROTEASOME ACTIVATOR COMPLEX SUBUNIT 4"/>
    <property type="match status" value="1"/>
</dbReference>
<dbReference type="EMBL" id="CAJOBE010019304">
    <property type="protein sequence ID" value="CAF4227590.1"/>
    <property type="molecule type" value="Genomic_DNA"/>
</dbReference>
<dbReference type="Proteomes" id="UP000663874">
    <property type="component" value="Unassembled WGS sequence"/>
</dbReference>
<evidence type="ECO:0000313" key="1">
    <source>
        <dbReference type="EMBL" id="CAF4227590.1"/>
    </source>
</evidence>
<reference evidence="1" key="1">
    <citation type="submission" date="2021-02" db="EMBL/GenBank/DDBJ databases">
        <authorList>
            <person name="Nowell W R."/>
        </authorList>
    </citation>
    <scope>NUCLEOTIDE SEQUENCE</scope>
</reference>